<organism evidence="2 3">
    <name type="scientific">Segniliparus rugosus (strain ATCC BAA-974 / DSM 45345 / CCUG 50838 / CIP 108380 / JCM 13579 / CDC 945)</name>
    <dbReference type="NCBI Taxonomy" id="679197"/>
    <lineage>
        <taxon>Bacteria</taxon>
        <taxon>Bacillati</taxon>
        <taxon>Actinomycetota</taxon>
        <taxon>Actinomycetes</taxon>
        <taxon>Mycobacteriales</taxon>
        <taxon>Segniliparaceae</taxon>
        <taxon>Segniliparus</taxon>
    </lineage>
</organism>
<sequence length="167" mass="17868">MSEAGQGGGTEPRLKKTKTLWAASAASAAVALLVVCGFALHVRPGPRHAEAKRTADAPVRDAVAAYVAALADGDLPKLRELTCSGYHDGFFSTVDPEQYRLAHQDETAAGDILQLDSVGAVTLTPPTAQAEAIAHFQSDPRPRRLLFSLRQSGGRWQICEPEDQHAR</sequence>
<evidence type="ECO:0000313" key="2">
    <source>
        <dbReference type="EMBL" id="EFV13742.1"/>
    </source>
</evidence>
<dbReference type="eggNOG" id="COG3115">
    <property type="taxonomic scope" value="Bacteria"/>
</dbReference>
<dbReference type="RefSeq" id="WP_007468992.1">
    <property type="nucleotide sequence ID" value="NZ_KI391954.1"/>
</dbReference>
<dbReference type="Proteomes" id="UP000004816">
    <property type="component" value="Unassembled WGS sequence"/>
</dbReference>
<feature type="transmembrane region" description="Helical" evidence="1">
    <location>
        <begin position="20"/>
        <end position="42"/>
    </location>
</feature>
<comment type="caution">
    <text evidence="2">The sequence shown here is derived from an EMBL/GenBank/DDBJ whole genome shotgun (WGS) entry which is preliminary data.</text>
</comment>
<evidence type="ECO:0000256" key="1">
    <source>
        <dbReference type="SAM" id="Phobius"/>
    </source>
</evidence>
<reference evidence="2 3" key="1">
    <citation type="journal article" date="2011" name="Stand. Genomic Sci.">
        <title>High quality draft genome sequence of Segniliparus rugosus CDC 945(T)= (ATCC BAA-974(T)).</title>
        <authorList>
            <person name="Earl A.M."/>
            <person name="Desjardins C.A."/>
            <person name="Fitzgerald M.G."/>
            <person name="Arachchi H.M."/>
            <person name="Zeng Q."/>
            <person name="Mehta T."/>
            <person name="Griggs A."/>
            <person name="Birren B.W."/>
            <person name="Toney N.C."/>
            <person name="Carr J."/>
            <person name="Posey J."/>
            <person name="Butler W.R."/>
        </authorList>
    </citation>
    <scope>NUCLEOTIDE SEQUENCE [LARGE SCALE GENOMIC DNA]</scope>
    <source>
        <strain evidence="3">ATCC BAA-974 / DSM 45345 / CCUG 50838 / CIP 108380 / JCM 13579 / CDC 945</strain>
    </source>
</reference>
<keyword evidence="1" id="KW-0472">Membrane</keyword>
<dbReference type="SUPFAM" id="SSF54427">
    <property type="entry name" value="NTF2-like"/>
    <property type="match status" value="1"/>
</dbReference>
<keyword evidence="1" id="KW-1133">Transmembrane helix</keyword>
<dbReference type="OrthoDB" id="4485830at2"/>
<dbReference type="HOGENOM" id="CLU_1853679_0_0_11"/>
<gene>
    <name evidence="2" type="ORF">HMPREF9336_01401</name>
</gene>
<name>E5XPH9_SEGRC</name>
<keyword evidence="1" id="KW-0812">Transmembrane</keyword>
<evidence type="ECO:0008006" key="4">
    <source>
        <dbReference type="Google" id="ProtNLM"/>
    </source>
</evidence>
<protein>
    <recommendedName>
        <fullName evidence="4">DUF4878 domain-containing protein</fullName>
    </recommendedName>
</protein>
<keyword evidence="3" id="KW-1185">Reference proteome</keyword>
<proteinExistence type="predicted"/>
<dbReference type="EMBL" id="ACZI02000003">
    <property type="protein sequence ID" value="EFV13742.1"/>
    <property type="molecule type" value="Genomic_DNA"/>
</dbReference>
<dbReference type="InterPro" id="IPR032710">
    <property type="entry name" value="NTF2-like_dom_sf"/>
</dbReference>
<accession>E5XPH9</accession>
<dbReference type="AlphaFoldDB" id="E5XPH9"/>
<evidence type="ECO:0000313" key="3">
    <source>
        <dbReference type="Proteomes" id="UP000004816"/>
    </source>
</evidence>